<keyword evidence="3" id="KW-0859">Xylose metabolism</keyword>
<dbReference type="InterPro" id="IPR000600">
    <property type="entry name" value="ROK"/>
</dbReference>
<protein>
    <submittedName>
        <fullName evidence="5">ROK family protein</fullName>
    </submittedName>
</protein>
<evidence type="ECO:0000256" key="2">
    <source>
        <dbReference type="ARBA" id="ARBA00006479"/>
    </source>
</evidence>
<accession>A0A0B0ICS2</accession>
<comment type="similarity">
    <text evidence="2">Belongs to the ROK (NagC/XylR) family.</text>
</comment>
<dbReference type="SUPFAM" id="SSF46785">
    <property type="entry name" value="Winged helix' DNA-binding domain"/>
    <property type="match status" value="1"/>
</dbReference>
<name>A0A0B0ICS2_9BACI</name>
<dbReference type="Proteomes" id="UP000030832">
    <property type="component" value="Unassembled WGS sequence"/>
</dbReference>
<dbReference type="SUPFAM" id="SSF53067">
    <property type="entry name" value="Actin-like ATPase domain"/>
    <property type="match status" value="1"/>
</dbReference>
<dbReference type="PANTHER" id="PTHR18964:SF149">
    <property type="entry name" value="BIFUNCTIONAL UDP-N-ACETYLGLUCOSAMINE 2-EPIMERASE_N-ACETYLMANNOSAMINE KINASE"/>
    <property type="match status" value="1"/>
</dbReference>
<dbReference type="RefSeq" id="WP_034631394.1">
    <property type="nucleotide sequence ID" value="NZ_JRJU01000024.1"/>
</dbReference>
<dbReference type="InterPro" id="IPR036390">
    <property type="entry name" value="WH_DNA-bd_sf"/>
</dbReference>
<comment type="function">
    <text evidence="1">Transcriptional repressor of xylose-utilizing enzymes.</text>
</comment>
<dbReference type="STRING" id="333138.LQ50_17555"/>
<evidence type="ECO:0000313" key="6">
    <source>
        <dbReference type="Proteomes" id="UP000030832"/>
    </source>
</evidence>
<organism evidence="5 6">
    <name type="scientific">Halalkalibacter okhensis</name>
    <dbReference type="NCBI Taxonomy" id="333138"/>
    <lineage>
        <taxon>Bacteria</taxon>
        <taxon>Bacillati</taxon>
        <taxon>Bacillota</taxon>
        <taxon>Bacilli</taxon>
        <taxon>Bacillales</taxon>
        <taxon>Bacillaceae</taxon>
        <taxon>Halalkalibacter</taxon>
    </lineage>
</organism>
<keyword evidence="3" id="KW-0119">Carbohydrate metabolism</keyword>
<sequence length="395" mass="42899">MNMTQTFNQHVVKKRNKSLVLHAIKEFFPVSRAELANKTGLNKGTVSSLVNELLEENLILESGPGVSSGGRRPVMLLFNQSAGYTIGIDIGVNYVLAVLTDLQGVICNEKRIKVHNPTFSQTTEILFEVIDELIATVPASPYGVVGIGIGVPGTVSTSETILLAPNLKWKNVDLKSVIEEKYKIPVKVKNEANAGAYGEKKFGAGQKFNDIVYISGGIGIGVGLILNEKLYKGHNGFSGELGHMTINMDGPVCNCGNQGCWELYASEQALLRMASEENLLPENVTELTLETVVKLAESGDEKTIKLVEKLGKNLAIGLNNIINTFNPEQIIIGNRLAALQSWLEDTMKEHLEKQGLATLQKDLQIHFSKLEKRSAALGVAAASAENFLAINLEES</sequence>
<gene>
    <name evidence="5" type="ORF">LQ50_17555</name>
</gene>
<dbReference type="OrthoDB" id="9796533at2"/>
<dbReference type="InterPro" id="IPR000835">
    <property type="entry name" value="HTH_MarR-typ"/>
</dbReference>
<dbReference type="InterPro" id="IPR036388">
    <property type="entry name" value="WH-like_DNA-bd_sf"/>
</dbReference>
<evidence type="ECO:0000259" key="4">
    <source>
        <dbReference type="Pfam" id="PF12802"/>
    </source>
</evidence>
<dbReference type="GO" id="GO:0042732">
    <property type="term" value="P:D-xylose metabolic process"/>
    <property type="evidence" value="ECO:0007669"/>
    <property type="project" value="UniProtKB-KW"/>
</dbReference>
<dbReference type="InterPro" id="IPR043129">
    <property type="entry name" value="ATPase_NBD"/>
</dbReference>
<evidence type="ECO:0000256" key="1">
    <source>
        <dbReference type="ARBA" id="ARBA00002486"/>
    </source>
</evidence>
<dbReference type="eggNOG" id="COG1940">
    <property type="taxonomic scope" value="Bacteria"/>
</dbReference>
<dbReference type="GO" id="GO:0003700">
    <property type="term" value="F:DNA-binding transcription factor activity"/>
    <property type="evidence" value="ECO:0007669"/>
    <property type="project" value="InterPro"/>
</dbReference>
<evidence type="ECO:0000313" key="5">
    <source>
        <dbReference type="EMBL" id="KHF39110.1"/>
    </source>
</evidence>
<dbReference type="Pfam" id="PF00480">
    <property type="entry name" value="ROK"/>
    <property type="match status" value="1"/>
</dbReference>
<reference evidence="5 6" key="1">
    <citation type="submission" date="2014-09" db="EMBL/GenBank/DDBJ databases">
        <title>Genome sequencing and annotation of Bacillus Okhensis strain Kh10-101T.</title>
        <authorList>
            <person name="Prakash J.S."/>
        </authorList>
    </citation>
    <scope>NUCLEOTIDE SEQUENCE [LARGE SCALE GENOMIC DNA]</scope>
    <source>
        <strain evidence="6">Kh10-101T</strain>
    </source>
</reference>
<dbReference type="Gene3D" id="3.30.420.40">
    <property type="match status" value="2"/>
</dbReference>
<dbReference type="CDD" id="cd24076">
    <property type="entry name" value="ASKHA_ATPase_ROK_BsXylR-like"/>
    <property type="match status" value="1"/>
</dbReference>
<evidence type="ECO:0000256" key="3">
    <source>
        <dbReference type="ARBA" id="ARBA00022629"/>
    </source>
</evidence>
<dbReference type="EMBL" id="JRJU01000024">
    <property type="protein sequence ID" value="KHF39110.1"/>
    <property type="molecule type" value="Genomic_DNA"/>
</dbReference>
<feature type="domain" description="HTH marR-type" evidence="4">
    <location>
        <begin position="15"/>
        <end position="59"/>
    </location>
</feature>
<proteinExistence type="inferred from homology"/>
<dbReference type="Gene3D" id="1.10.10.10">
    <property type="entry name" value="Winged helix-like DNA-binding domain superfamily/Winged helix DNA-binding domain"/>
    <property type="match status" value="1"/>
</dbReference>
<dbReference type="PANTHER" id="PTHR18964">
    <property type="entry name" value="ROK (REPRESSOR, ORF, KINASE) FAMILY"/>
    <property type="match status" value="1"/>
</dbReference>
<dbReference type="AlphaFoldDB" id="A0A0B0ICS2"/>
<comment type="caution">
    <text evidence="5">The sequence shown here is derived from an EMBL/GenBank/DDBJ whole genome shotgun (WGS) entry which is preliminary data.</text>
</comment>
<keyword evidence="6" id="KW-1185">Reference proteome</keyword>
<dbReference type="Pfam" id="PF12802">
    <property type="entry name" value="MarR_2"/>
    <property type="match status" value="1"/>
</dbReference>